<dbReference type="InterPro" id="IPR006140">
    <property type="entry name" value="D-isomer_DH_NAD-bd"/>
</dbReference>
<dbReference type="Pfam" id="PF02826">
    <property type="entry name" value="2-Hacid_dh_C"/>
    <property type="match status" value="1"/>
</dbReference>
<dbReference type="EMBL" id="JARBDR010000141">
    <property type="protein sequence ID" value="KAJ8321059.1"/>
    <property type="molecule type" value="Genomic_DNA"/>
</dbReference>
<evidence type="ECO:0000313" key="3">
    <source>
        <dbReference type="EMBL" id="KAJ8321059.1"/>
    </source>
</evidence>
<evidence type="ECO:0000256" key="1">
    <source>
        <dbReference type="ARBA" id="ARBA00023002"/>
    </source>
</evidence>
<dbReference type="Gene3D" id="3.40.50.720">
    <property type="entry name" value="NAD(P)-binding Rossmann-like Domain"/>
    <property type="match status" value="2"/>
</dbReference>
<dbReference type="PANTHER" id="PTHR10996">
    <property type="entry name" value="2-HYDROXYACID DEHYDROGENASE-RELATED"/>
    <property type="match status" value="1"/>
</dbReference>
<evidence type="ECO:0000313" key="4">
    <source>
        <dbReference type="Proteomes" id="UP001217089"/>
    </source>
</evidence>
<feature type="domain" description="D-isomer specific 2-hydroxyacid dehydrogenase NAD-binding" evidence="2">
    <location>
        <begin position="59"/>
        <end position="103"/>
    </location>
</feature>
<keyword evidence="4" id="KW-1185">Reference proteome</keyword>
<protein>
    <recommendedName>
        <fullName evidence="2">D-isomer specific 2-hydroxyacid dehydrogenase NAD-binding domain-containing protein</fullName>
    </recommendedName>
</protein>
<name>A0ABQ9FV09_TEGGR</name>
<accession>A0ABQ9FV09</accession>
<evidence type="ECO:0000259" key="2">
    <source>
        <dbReference type="Pfam" id="PF02826"/>
    </source>
</evidence>
<dbReference type="InterPro" id="IPR036291">
    <property type="entry name" value="NAD(P)-bd_dom_sf"/>
</dbReference>
<gene>
    <name evidence="3" type="ORF">KUTeg_002646</name>
</gene>
<organism evidence="3 4">
    <name type="scientific">Tegillarca granosa</name>
    <name type="common">Malaysian cockle</name>
    <name type="synonym">Anadara granosa</name>
    <dbReference type="NCBI Taxonomy" id="220873"/>
    <lineage>
        <taxon>Eukaryota</taxon>
        <taxon>Metazoa</taxon>
        <taxon>Spiralia</taxon>
        <taxon>Lophotrochozoa</taxon>
        <taxon>Mollusca</taxon>
        <taxon>Bivalvia</taxon>
        <taxon>Autobranchia</taxon>
        <taxon>Pteriomorphia</taxon>
        <taxon>Arcoida</taxon>
        <taxon>Arcoidea</taxon>
        <taxon>Arcidae</taxon>
        <taxon>Tegillarca</taxon>
    </lineage>
</organism>
<reference evidence="3 4" key="1">
    <citation type="submission" date="2022-12" db="EMBL/GenBank/DDBJ databases">
        <title>Chromosome-level genome of Tegillarca granosa.</title>
        <authorList>
            <person name="Kim J."/>
        </authorList>
    </citation>
    <scope>NUCLEOTIDE SEQUENCE [LARGE SCALE GENOMIC DNA]</scope>
    <source>
        <strain evidence="3">Teg-2019</strain>
        <tissue evidence="3">Adductor muscle</tissue>
    </source>
</reference>
<keyword evidence="1" id="KW-0560">Oxidoreductase</keyword>
<dbReference type="Proteomes" id="UP001217089">
    <property type="component" value="Unassembled WGS sequence"/>
</dbReference>
<comment type="caution">
    <text evidence="3">The sequence shown here is derived from an EMBL/GenBank/DDBJ whole genome shotgun (WGS) entry which is preliminary data.</text>
</comment>
<dbReference type="InterPro" id="IPR050223">
    <property type="entry name" value="D-isomer_2-hydroxyacid_DH"/>
</dbReference>
<sequence>MNAVIDGSWGTWKPMCLCEQGLDGATLGIVGLKRIGFVVAKRVRLFSVDKILYFDTEKKNSDFVFCCSSSTPENNELFDARVFNKMKKSAGFIKTSRGGLCEPGKSLSSICTIGAAGLDDSRTNLD</sequence>
<dbReference type="PANTHER" id="PTHR10996:SF277">
    <property type="entry name" value="GLYOXYLATE REDUCTASE_HYDROXYPYRUVATE REDUCTASE"/>
    <property type="match status" value="1"/>
</dbReference>
<proteinExistence type="predicted"/>
<dbReference type="SUPFAM" id="SSF51735">
    <property type="entry name" value="NAD(P)-binding Rossmann-fold domains"/>
    <property type="match status" value="1"/>
</dbReference>